<proteinExistence type="inferred from homology"/>
<dbReference type="Pfam" id="PF19300">
    <property type="entry name" value="BPD_transp_1_N"/>
    <property type="match status" value="1"/>
</dbReference>
<dbReference type="HOGENOM" id="CLU_036879_1_2_9"/>
<evidence type="ECO:0000256" key="3">
    <source>
        <dbReference type="ARBA" id="ARBA00022475"/>
    </source>
</evidence>
<dbReference type="PATRIC" id="fig|883112.3.peg.482"/>
<dbReference type="CDD" id="cd06261">
    <property type="entry name" value="TM_PBP2"/>
    <property type="match status" value="1"/>
</dbReference>
<keyword evidence="4 7" id="KW-0812">Transmembrane</keyword>
<evidence type="ECO:0000313" key="10">
    <source>
        <dbReference type="Proteomes" id="UP000005147"/>
    </source>
</evidence>
<comment type="caution">
    <text evidence="9">The sequence shown here is derived from an EMBL/GenBank/DDBJ whole genome shotgun (WGS) entry which is preliminary data.</text>
</comment>
<dbReference type="RefSeq" id="WP_006701150.1">
    <property type="nucleotide sequence ID" value="NZ_JH932300.1"/>
</dbReference>
<dbReference type="PANTHER" id="PTHR43163">
    <property type="entry name" value="DIPEPTIDE TRANSPORT SYSTEM PERMEASE PROTEIN DPPB-RELATED"/>
    <property type="match status" value="1"/>
</dbReference>
<evidence type="ECO:0000256" key="5">
    <source>
        <dbReference type="ARBA" id="ARBA00022989"/>
    </source>
</evidence>
<dbReference type="eggNOG" id="COG0601">
    <property type="taxonomic scope" value="Bacteria"/>
</dbReference>
<dbReference type="InterPro" id="IPR045621">
    <property type="entry name" value="BPD_transp_1_N"/>
</dbReference>
<feature type="transmembrane region" description="Helical" evidence="7">
    <location>
        <begin position="242"/>
        <end position="267"/>
    </location>
</feature>
<keyword evidence="3" id="KW-1003">Cell membrane</keyword>
<feature type="transmembrane region" description="Helical" evidence="7">
    <location>
        <begin position="184"/>
        <end position="206"/>
    </location>
</feature>
<accession>K1M619</accession>
<reference evidence="9 10" key="1">
    <citation type="submission" date="2012-07" db="EMBL/GenBank/DDBJ databases">
        <title>The Genome Sequence of Facklamia ignava CCUG 37419.</title>
        <authorList>
            <consortium name="The Broad Institute Genome Sequencing Platform"/>
            <person name="Earl A."/>
            <person name="Ward D."/>
            <person name="Feldgarden M."/>
            <person name="Gevers D."/>
            <person name="Huys G."/>
            <person name="Walker B."/>
            <person name="Young S.K."/>
            <person name="Zeng Q."/>
            <person name="Gargeya S."/>
            <person name="Fitzgerald M."/>
            <person name="Haas B."/>
            <person name="Abouelleil A."/>
            <person name="Alvarado L."/>
            <person name="Arachchi H.M."/>
            <person name="Berlin A.M."/>
            <person name="Chapman S.B."/>
            <person name="Goldberg J."/>
            <person name="Griggs A."/>
            <person name="Gujja S."/>
            <person name="Hansen M."/>
            <person name="Howarth C."/>
            <person name="Imamovic A."/>
            <person name="Larimer J."/>
            <person name="McCowen C."/>
            <person name="Montmayeur A."/>
            <person name="Murphy C."/>
            <person name="Neiman D."/>
            <person name="Pearson M."/>
            <person name="Priest M."/>
            <person name="Roberts A."/>
            <person name="Saif S."/>
            <person name="Shea T."/>
            <person name="Sisk P."/>
            <person name="Sykes S."/>
            <person name="Wortman J."/>
            <person name="Nusbaum C."/>
            <person name="Birren B."/>
        </authorList>
    </citation>
    <scope>NUCLEOTIDE SEQUENCE [LARGE SCALE GENOMIC DNA]</scope>
    <source>
        <strain evidence="9 10">CCUG 37419</strain>
    </source>
</reference>
<keyword evidence="6 7" id="KW-0472">Membrane</keyword>
<dbReference type="NCBIfam" id="NF045472">
    <property type="entry name" value="Opp4B"/>
    <property type="match status" value="1"/>
</dbReference>
<evidence type="ECO:0000256" key="4">
    <source>
        <dbReference type="ARBA" id="ARBA00022692"/>
    </source>
</evidence>
<dbReference type="Proteomes" id="UP000005147">
    <property type="component" value="Unassembled WGS sequence"/>
</dbReference>
<dbReference type="PANTHER" id="PTHR43163:SF6">
    <property type="entry name" value="DIPEPTIDE TRANSPORT SYSTEM PERMEASE PROTEIN DPPB-RELATED"/>
    <property type="match status" value="1"/>
</dbReference>
<protein>
    <recommendedName>
        <fullName evidence="8">ABC transmembrane type-1 domain-containing protein</fullName>
    </recommendedName>
</protein>
<keyword evidence="2 7" id="KW-0813">Transport</keyword>
<dbReference type="InterPro" id="IPR000515">
    <property type="entry name" value="MetI-like"/>
</dbReference>
<feature type="transmembrane region" description="Helical" evidence="7">
    <location>
        <begin position="9"/>
        <end position="27"/>
    </location>
</feature>
<dbReference type="Pfam" id="PF00528">
    <property type="entry name" value="BPD_transp_1"/>
    <property type="match status" value="1"/>
</dbReference>
<comment type="similarity">
    <text evidence="7">Belongs to the binding-protein-dependent transport system permease family.</text>
</comment>
<evidence type="ECO:0000256" key="2">
    <source>
        <dbReference type="ARBA" id="ARBA00022448"/>
    </source>
</evidence>
<keyword evidence="10" id="KW-1185">Reference proteome</keyword>
<evidence type="ECO:0000313" key="9">
    <source>
        <dbReference type="EMBL" id="EKB57748.1"/>
    </source>
</evidence>
<dbReference type="PROSITE" id="PS50928">
    <property type="entry name" value="ABC_TM1"/>
    <property type="match status" value="1"/>
</dbReference>
<dbReference type="GO" id="GO:0005886">
    <property type="term" value="C:plasma membrane"/>
    <property type="evidence" value="ECO:0007669"/>
    <property type="project" value="UniProtKB-SubCell"/>
</dbReference>
<feature type="transmembrane region" description="Helical" evidence="7">
    <location>
        <begin position="99"/>
        <end position="120"/>
    </location>
</feature>
<evidence type="ECO:0000259" key="8">
    <source>
        <dbReference type="PROSITE" id="PS50928"/>
    </source>
</evidence>
<keyword evidence="5 7" id="KW-1133">Transmembrane helix</keyword>
<dbReference type="Gene3D" id="1.10.3720.10">
    <property type="entry name" value="MetI-like"/>
    <property type="match status" value="1"/>
</dbReference>
<dbReference type="STRING" id="883112.HMPREF9707_00486"/>
<comment type="subcellular location">
    <subcellularLocation>
        <location evidence="1 7">Cell membrane</location>
        <topology evidence="1 7">Multi-pass membrane protein</topology>
    </subcellularLocation>
</comment>
<dbReference type="AlphaFoldDB" id="K1M619"/>
<feature type="transmembrane region" description="Helical" evidence="7">
    <location>
        <begin position="287"/>
        <end position="313"/>
    </location>
</feature>
<evidence type="ECO:0000256" key="6">
    <source>
        <dbReference type="ARBA" id="ARBA00023136"/>
    </source>
</evidence>
<dbReference type="EMBL" id="AGZE01000013">
    <property type="protein sequence ID" value="EKB57748.1"/>
    <property type="molecule type" value="Genomic_DNA"/>
</dbReference>
<organism evidence="9 10">
    <name type="scientific">Falseniella ignava CCUG 37419</name>
    <dbReference type="NCBI Taxonomy" id="883112"/>
    <lineage>
        <taxon>Bacteria</taxon>
        <taxon>Bacillati</taxon>
        <taxon>Bacillota</taxon>
        <taxon>Bacilli</taxon>
        <taxon>Lactobacillales</taxon>
        <taxon>Aerococcaceae</taxon>
        <taxon>Falseniella</taxon>
    </lineage>
</organism>
<evidence type="ECO:0000256" key="7">
    <source>
        <dbReference type="RuleBase" id="RU363032"/>
    </source>
</evidence>
<feature type="transmembrane region" description="Helical" evidence="7">
    <location>
        <begin position="132"/>
        <end position="155"/>
    </location>
</feature>
<dbReference type="SUPFAM" id="SSF161098">
    <property type="entry name" value="MetI-like"/>
    <property type="match status" value="1"/>
</dbReference>
<dbReference type="GO" id="GO:0055085">
    <property type="term" value="P:transmembrane transport"/>
    <property type="evidence" value="ECO:0007669"/>
    <property type="project" value="InterPro"/>
</dbReference>
<sequence length="320" mass="36046">MWKTILRRLVLMVPQIIILSILVFLLADLMPGDALTGLIDPTISAEQIEAMRERLGLNKPVHERYLDWAGNIIRGDFGRSWNHKMPVTQIIGIRIWPTLWLSLLTVIISYSIALPMGLYAGRYQNTTFDRFVNLYNFITYSVPVFVLGLLFLWAFGYSLGWFPTRGTISAGVTPGTFEAALSRFYHMILPAFTMGVLSTTGTVQYLRTSVIDAKTQDYVRTARSKGVPMDKIYSRHIFRNSILPIAQGMGYTITGLISGSVITETIFTYQGMGQLFITSINTRDFTVMTALVLLFGTMTLLGTLLSDIIMIFVDPRIRIN</sequence>
<feature type="domain" description="ABC transmembrane type-1" evidence="8">
    <location>
        <begin position="95"/>
        <end position="306"/>
    </location>
</feature>
<name>K1M619_9LACT</name>
<dbReference type="InterPro" id="IPR035906">
    <property type="entry name" value="MetI-like_sf"/>
</dbReference>
<gene>
    <name evidence="9" type="ORF">HMPREF9707_00486</name>
</gene>
<evidence type="ECO:0000256" key="1">
    <source>
        <dbReference type="ARBA" id="ARBA00004651"/>
    </source>
</evidence>